<sequence>MSDCKITTPLLPNTWLVKCTKEEHNSFLQLEINYREALGHLNYLTVCTRQDIAFTVSQLSQHLERCGNSKGLALTERHQYGTKAGILLQIQNQCSKQP</sequence>
<gene>
    <name evidence="1" type="ORF">VP01_217g3</name>
</gene>
<evidence type="ECO:0000313" key="2">
    <source>
        <dbReference type="Proteomes" id="UP000037035"/>
    </source>
</evidence>
<keyword evidence="2" id="KW-1185">Reference proteome</keyword>
<accession>A0A0L6V9Z7</accession>
<protein>
    <submittedName>
        <fullName evidence="1">Uncharacterized protein</fullName>
    </submittedName>
</protein>
<reference evidence="1 2" key="1">
    <citation type="submission" date="2015-08" db="EMBL/GenBank/DDBJ databases">
        <title>Next Generation Sequencing and Analysis of the Genome of Puccinia sorghi L Schw, the Causal Agent of Maize Common Rust.</title>
        <authorList>
            <person name="Rochi L."/>
            <person name="Burguener G."/>
            <person name="Darino M."/>
            <person name="Turjanski A."/>
            <person name="Kreff E."/>
            <person name="Dieguez M.J."/>
            <person name="Sacco F."/>
        </authorList>
    </citation>
    <scope>NUCLEOTIDE SEQUENCE [LARGE SCALE GENOMIC DNA]</scope>
    <source>
        <strain evidence="1 2">RO10H11247</strain>
    </source>
</reference>
<name>A0A0L6V9Z7_9BASI</name>
<dbReference type="OrthoDB" id="3344688at2759"/>
<organism evidence="1 2">
    <name type="scientific">Puccinia sorghi</name>
    <dbReference type="NCBI Taxonomy" id="27349"/>
    <lineage>
        <taxon>Eukaryota</taxon>
        <taxon>Fungi</taxon>
        <taxon>Dikarya</taxon>
        <taxon>Basidiomycota</taxon>
        <taxon>Pucciniomycotina</taxon>
        <taxon>Pucciniomycetes</taxon>
        <taxon>Pucciniales</taxon>
        <taxon>Pucciniaceae</taxon>
        <taxon>Puccinia</taxon>
    </lineage>
</organism>
<proteinExistence type="predicted"/>
<dbReference type="VEuPathDB" id="FungiDB:VP01_217g3"/>
<evidence type="ECO:0000313" key="1">
    <source>
        <dbReference type="EMBL" id="KNZ57357.1"/>
    </source>
</evidence>
<comment type="caution">
    <text evidence="1">The sequence shown here is derived from an EMBL/GenBank/DDBJ whole genome shotgun (WGS) entry which is preliminary data.</text>
</comment>
<dbReference type="Proteomes" id="UP000037035">
    <property type="component" value="Unassembled WGS sequence"/>
</dbReference>
<dbReference type="AlphaFoldDB" id="A0A0L6V9Z7"/>
<dbReference type="EMBL" id="LAVV01007036">
    <property type="protein sequence ID" value="KNZ57357.1"/>
    <property type="molecule type" value="Genomic_DNA"/>
</dbReference>